<evidence type="ECO:0000256" key="6">
    <source>
        <dbReference type="SAM" id="MobiDB-lite"/>
    </source>
</evidence>
<keyword evidence="4" id="KW-0539">Nucleus</keyword>
<keyword evidence="3" id="KW-0677">Repeat</keyword>
<dbReference type="InterPro" id="IPR020472">
    <property type="entry name" value="WD40_PAC1"/>
</dbReference>
<dbReference type="Pfam" id="PF00400">
    <property type="entry name" value="WD40"/>
    <property type="match status" value="5"/>
</dbReference>
<dbReference type="InterPro" id="IPR019775">
    <property type="entry name" value="WD40_repeat_CS"/>
</dbReference>
<evidence type="ECO:0000313" key="8">
    <source>
        <dbReference type="Proteomes" id="UP000027586"/>
    </source>
</evidence>
<feature type="compositionally biased region" description="Acidic residues" evidence="6">
    <location>
        <begin position="64"/>
        <end position="76"/>
    </location>
</feature>
<dbReference type="GO" id="GO:0000480">
    <property type="term" value="P:endonucleolytic cleavage in 5'-ETS of tricistronic rRNA transcript (SSU-rRNA, 5.8S rRNA, LSU-rRNA)"/>
    <property type="evidence" value="ECO:0007669"/>
    <property type="project" value="EnsemblFungi"/>
</dbReference>
<evidence type="ECO:0000256" key="2">
    <source>
        <dbReference type="ARBA" id="ARBA00022574"/>
    </source>
</evidence>
<dbReference type="EMBL" id="CBTN010000084">
    <property type="protein sequence ID" value="CDH60146.1"/>
    <property type="molecule type" value="Genomic_DNA"/>
</dbReference>
<evidence type="ECO:0000256" key="1">
    <source>
        <dbReference type="ARBA" id="ARBA00004123"/>
    </source>
</evidence>
<dbReference type="SUPFAM" id="SSF50978">
    <property type="entry name" value="WD40 repeat-like"/>
    <property type="match status" value="1"/>
</dbReference>
<dbReference type="CDD" id="cd00200">
    <property type="entry name" value="WD40"/>
    <property type="match status" value="1"/>
</dbReference>
<proteinExistence type="predicted"/>
<feature type="repeat" description="WD" evidence="5">
    <location>
        <begin position="243"/>
        <end position="284"/>
    </location>
</feature>
<reference evidence="7" key="1">
    <citation type="submission" date="2013-08" db="EMBL/GenBank/DDBJ databases">
        <title>Gene expansion shapes genome architecture in the human pathogen Lichtheimia corymbifera: an evolutionary genomics analysis in the ancient terrestrial Mucorales (Mucoromycotina).</title>
        <authorList>
            <person name="Schwartze V.U."/>
            <person name="Winter S."/>
            <person name="Shelest E."/>
            <person name="Marcet-Houben M."/>
            <person name="Horn F."/>
            <person name="Wehner S."/>
            <person name="Hoffmann K."/>
            <person name="Riege K."/>
            <person name="Sammeth M."/>
            <person name="Nowrousian M."/>
            <person name="Valiante V."/>
            <person name="Linde J."/>
            <person name="Jacobsen I.D."/>
            <person name="Marz M."/>
            <person name="Brakhage A.A."/>
            <person name="Gabaldon T."/>
            <person name="Bocker S."/>
            <person name="Voigt K."/>
        </authorList>
    </citation>
    <scope>NUCLEOTIDE SEQUENCE [LARGE SCALE GENOMIC DNA]</scope>
    <source>
        <strain evidence="7">FSU 9682</strain>
    </source>
</reference>
<evidence type="ECO:0000256" key="3">
    <source>
        <dbReference type="ARBA" id="ARBA00022737"/>
    </source>
</evidence>
<dbReference type="PRINTS" id="PR00320">
    <property type="entry name" value="GPROTEINBRPT"/>
</dbReference>
<keyword evidence="8" id="KW-1185">Reference proteome</keyword>
<evidence type="ECO:0000256" key="5">
    <source>
        <dbReference type="PROSITE-ProRule" id="PRU00221"/>
    </source>
</evidence>
<sequence>MQDSFFVSSRKRKRTGPAKSSDSTNKPTRRSRPTDNNKSAPAPRKDSDVESGDESDRFENLSASEDESSEEEIEETAAEKRVRLAKAYLDKIQTGLEEELDGFDAADLDRDLIAERLKKDEDEIAGRMHRRVADKFDFAAIDEEKIQSRRGHQLSITAVALAENGSVFYTASKDCSIIKWDAKTLEKLHVFPGGQKSAKDFEGHTDHIFALAISSSGEYLASGGRDKKINIWSVKDNKHLAEFPHHKDAISGLCFRKGKNQLYSASWDRTIKVWNIDERAYIETLFGHQDQIASIDTLIRERCVSVGSRDRTARVWKIVDETQLVYRGGTQSKQKDAKERPLYLEGSLDCISQIDESMFVTGGDSGVVSLWDINKKKPVFSVTEAHGINTTQSETEGDINTPYWITAIASLRYSDLFVSGSWDGYIRFWKIGEDNKNFTEIAKIPVKGVINSLDIKTVFPSNRTFLIVGVGQELKGGRWLRLKGAKNCTKIIELPSLNKASS</sequence>
<organism evidence="7 8">
    <name type="scientific">Lichtheimia corymbifera JMRC:FSU:9682</name>
    <dbReference type="NCBI Taxonomy" id="1263082"/>
    <lineage>
        <taxon>Eukaryota</taxon>
        <taxon>Fungi</taxon>
        <taxon>Fungi incertae sedis</taxon>
        <taxon>Mucoromycota</taxon>
        <taxon>Mucoromycotina</taxon>
        <taxon>Mucoromycetes</taxon>
        <taxon>Mucorales</taxon>
        <taxon>Lichtheimiaceae</taxon>
        <taxon>Lichtheimia</taxon>
    </lineage>
</organism>
<dbReference type="GO" id="GO:0000447">
    <property type="term" value="P:endonucleolytic cleavage in ITS1 to separate SSU-rRNA from 5.8S rRNA and LSU-rRNA from tricistronic rRNA transcript (SSU-rRNA, 5.8S rRNA, LSU-rRNA)"/>
    <property type="evidence" value="ECO:0007669"/>
    <property type="project" value="EnsemblFungi"/>
</dbReference>
<dbReference type="PANTHER" id="PTHR19865:SF0">
    <property type="entry name" value="U3 SMALL NUCLEOLAR RNA-INTERACTING PROTEIN 2"/>
    <property type="match status" value="1"/>
</dbReference>
<dbReference type="PROSITE" id="PS50082">
    <property type="entry name" value="WD_REPEATS_2"/>
    <property type="match status" value="4"/>
</dbReference>
<dbReference type="PROSITE" id="PS50294">
    <property type="entry name" value="WD_REPEATS_REGION"/>
    <property type="match status" value="3"/>
</dbReference>
<comment type="caution">
    <text evidence="7">The sequence shown here is derived from an EMBL/GenBank/DDBJ whole genome shotgun (WGS) entry which is preliminary data.</text>
</comment>
<dbReference type="InterPro" id="IPR001680">
    <property type="entry name" value="WD40_rpt"/>
</dbReference>
<dbReference type="Proteomes" id="UP000027586">
    <property type="component" value="Unassembled WGS sequence"/>
</dbReference>
<dbReference type="AlphaFoldDB" id="A0A068SFX0"/>
<dbReference type="InterPro" id="IPR015943">
    <property type="entry name" value="WD40/YVTN_repeat-like_dom_sf"/>
</dbReference>
<dbReference type="PANTHER" id="PTHR19865">
    <property type="entry name" value="U3 SMALL NUCLEOLAR RNA INTERACTING PROTEIN 2"/>
    <property type="match status" value="1"/>
</dbReference>
<gene>
    <name evidence="7" type="ORF">LCOR_10937.1</name>
</gene>
<feature type="region of interest" description="Disordered" evidence="6">
    <location>
        <begin position="1"/>
        <end position="76"/>
    </location>
</feature>
<dbReference type="OrthoDB" id="189968at2759"/>
<dbReference type="Gene3D" id="2.130.10.10">
    <property type="entry name" value="YVTN repeat-like/Quinoprotein amine dehydrogenase"/>
    <property type="match status" value="1"/>
</dbReference>
<keyword evidence="2 5" id="KW-0853">WD repeat</keyword>
<evidence type="ECO:0000313" key="7">
    <source>
        <dbReference type="EMBL" id="CDH60146.1"/>
    </source>
</evidence>
<feature type="repeat" description="WD" evidence="5">
    <location>
        <begin position="149"/>
        <end position="190"/>
    </location>
</feature>
<dbReference type="VEuPathDB" id="FungiDB:LCOR_10937.1"/>
<dbReference type="GO" id="GO:0000472">
    <property type="term" value="P:endonucleolytic cleavage to generate mature 5'-end of SSU-rRNA from (SSU-rRNA, 5.8S rRNA, LSU-rRNA)"/>
    <property type="evidence" value="ECO:0007669"/>
    <property type="project" value="EnsemblFungi"/>
</dbReference>
<dbReference type="SMART" id="SM00320">
    <property type="entry name" value="WD40"/>
    <property type="match status" value="6"/>
</dbReference>
<dbReference type="STRING" id="1263082.A0A068SFX0"/>
<name>A0A068SFX0_9FUNG</name>
<comment type="subcellular location">
    <subcellularLocation>
        <location evidence="1">Nucleus</location>
    </subcellularLocation>
</comment>
<feature type="repeat" description="WD" evidence="5">
    <location>
        <begin position="201"/>
        <end position="242"/>
    </location>
</feature>
<dbReference type="FunFam" id="2.130.10.10:FF:000509">
    <property type="entry name" value="U3 small nucleolar RNA-interacting protein"/>
    <property type="match status" value="1"/>
</dbReference>
<dbReference type="InterPro" id="IPR036322">
    <property type="entry name" value="WD40_repeat_dom_sf"/>
</dbReference>
<feature type="repeat" description="WD" evidence="5">
    <location>
        <begin position="285"/>
        <end position="326"/>
    </location>
</feature>
<feature type="compositionally biased region" description="Basic and acidic residues" evidence="6">
    <location>
        <begin position="43"/>
        <end position="59"/>
    </location>
</feature>
<accession>A0A068SFX0</accession>
<evidence type="ECO:0000256" key="4">
    <source>
        <dbReference type="ARBA" id="ARBA00023242"/>
    </source>
</evidence>
<dbReference type="GO" id="GO:0034511">
    <property type="term" value="F:U3 snoRNA binding"/>
    <property type="evidence" value="ECO:0007669"/>
    <property type="project" value="EnsemblFungi"/>
</dbReference>
<dbReference type="InterPro" id="IPR039241">
    <property type="entry name" value="Rrp9-like"/>
</dbReference>
<dbReference type="GO" id="GO:0031428">
    <property type="term" value="C:box C/D methylation guide snoRNP complex"/>
    <property type="evidence" value="ECO:0007669"/>
    <property type="project" value="EnsemblFungi"/>
</dbReference>
<dbReference type="PROSITE" id="PS00678">
    <property type="entry name" value="WD_REPEATS_1"/>
    <property type="match status" value="1"/>
</dbReference>
<dbReference type="GO" id="GO:0032040">
    <property type="term" value="C:small-subunit processome"/>
    <property type="evidence" value="ECO:0007669"/>
    <property type="project" value="EnsemblFungi"/>
</dbReference>
<protein>
    <submittedName>
        <fullName evidence="7">Wd40 repeat-like protein</fullName>
    </submittedName>
</protein>